<dbReference type="CDD" id="cd02068">
    <property type="entry name" value="radical_SAM_B12_BD"/>
    <property type="match status" value="1"/>
</dbReference>
<dbReference type="Proteomes" id="UP000034324">
    <property type="component" value="Unassembled WGS sequence"/>
</dbReference>
<name>A0A0G0KLG0_9BACT</name>
<dbReference type="GO" id="GO:0008168">
    <property type="term" value="F:methyltransferase activity"/>
    <property type="evidence" value="ECO:0007669"/>
    <property type="project" value="UniProtKB-KW"/>
</dbReference>
<dbReference type="GO" id="GO:0046872">
    <property type="term" value="F:metal ion binding"/>
    <property type="evidence" value="ECO:0007669"/>
    <property type="project" value="UniProtKB-KW"/>
</dbReference>
<keyword evidence="6" id="KW-0408">Iron</keyword>
<dbReference type="GO" id="GO:0031419">
    <property type="term" value="F:cobalamin binding"/>
    <property type="evidence" value="ECO:0007669"/>
    <property type="project" value="InterPro"/>
</dbReference>
<dbReference type="GO" id="GO:0032259">
    <property type="term" value="P:methylation"/>
    <property type="evidence" value="ECO:0007669"/>
    <property type="project" value="UniProtKB-KW"/>
</dbReference>
<keyword evidence="5" id="KW-0479">Metal-binding</keyword>
<dbReference type="InterPro" id="IPR034466">
    <property type="entry name" value="Methyltransferase_Class_B"/>
</dbReference>
<evidence type="ECO:0000256" key="3">
    <source>
        <dbReference type="ARBA" id="ARBA00022679"/>
    </source>
</evidence>
<dbReference type="PANTHER" id="PTHR43409">
    <property type="entry name" value="ANAEROBIC MAGNESIUM-PROTOPORPHYRIN IX MONOMETHYL ESTER CYCLASE-RELATED"/>
    <property type="match status" value="1"/>
</dbReference>
<dbReference type="PROSITE" id="PS51332">
    <property type="entry name" value="B12_BINDING"/>
    <property type="match status" value="1"/>
</dbReference>
<protein>
    <submittedName>
        <fullName evidence="10">Methyltransferase</fullName>
    </submittedName>
</protein>
<evidence type="ECO:0000256" key="6">
    <source>
        <dbReference type="ARBA" id="ARBA00023004"/>
    </source>
</evidence>
<dbReference type="PANTHER" id="PTHR43409:SF7">
    <property type="entry name" value="BLL1977 PROTEIN"/>
    <property type="match status" value="1"/>
</dbReference>
<feature type="domain" description="B12-binding" evidence="8">
    <location>
        <begin position="15"/>
        <end position="146"/>
    </location>
</feature>
<dbReference type="GO" id="GO:0005829">
    <property type="term" value="C:cytosol"/>
    <property type="evidence" value="ECO:0007669"/>
    <property type="project" value="TreeGrafter"/>
</dbReference>
<dbReference type="AlphaFoldDB" id="A0A0G0KLG0"/>
<proteinExistence type="predicted"/>
<feature type="domain" description="Radical SAM core" evidence="9">
    <location>
        <begin position="201"/>
        <end position="420"/>
    </location>
</feature>
<comment type="cofactor">
    <cofactor evidence="1">
        <name>[4Fe-4S] cluster</name>
        <dbReference type="ChEBI" id="CHEBI:49883"/>
    </cofactor>
</comment>
<dbReference type="EMBL" id="LBVC01000076">
    <property type="protein sequence ID" value="KKQ76320.1"/>
    <property type="molecule type" value="Genomic_DNA"/>
</dbReference>
<comment type="caution">
    <text evidence="10">The sequence shown here is derived from an EMBL/GenBank/DDBJ whole genome shotgun (WGS) entry which is preliminary data.</text>
</comment>
<dbReference type="Gene3D" id="3.40.50.280">
    <property type="entry name" value="Cobalamin-binding domain"/>
    <property type="match status" value="1"/>
</dbReference>
<dbReference type="GO" id="GO:0051539">
    <property type="term" value="F:4 iron, 4 sulfur cluster binding"/>
    <property type="evidence" value="ECO:0007669"/>
    <property type="project" value="UniProtKB-KW"/>
</dbReference>
<keyword evidence="4" id="KW-0949">S-adenosyl-L-methionine</keyword>
<evidence type="ECO:0000259" key="9">
    <source>
        <dbReference type="PROSITE" id="PS51918"/>
    </source>
</evidence>
<organism evidence="10 11">
    <name type="scientific">Candidatus Daviesbacteria bacterium GW2011_GWF2_38_6</name>
    <dbReference type="NCBI Taxonomy" id="1618432"/>
    <lineage>
        <taxon>Bacteria</taxon>
        <taxon>Candidatus Daviesiibacteriota</taxon>
    </lineage>
</organism>
<accession>A0A0G0KLG0</accession>
<keyword evidence="2 10" id="KW-0489">Methyltransferase</keyword>
<keyword evidence="7" id="KW-0411">Iron-sulfur</keyword>
<evidence type="ECO:0000259" key="8">
    <source>
        <dbReference type="PROSITE" id="PS51332"/>
    </source>
</evidence>
<reference evidence="10 11" key="1">
    <citation type="journal article" date="2015" name="Nature">
        <title>rRNA introns, odd ribosomes, and small enigmatic genomes across a large radiation of phyla.</title>
        <authorList>
            <person name="Brown C.T."/>
            <person name="Hug L.A."/>
            <person name="Thomas B.C."/>
            <person name="Sharon I."/>
            <person name="Castelle C.J."/>
            <person name="Singh A."/>
            <person name="Wilkins M.J."/>
            <person name="Williams K.H."/>
            <person name="Banfield J.F."/>
        </authorList>
    </citation>
    <scope>NUCLEOTIDE SEQUENCE [LARGE SCALE GENOMIC DNA]</scope>
</reference>
<evidence type="ECO:0000256" key="2">
    <source>
        <dbReference type="ARBA" id="ARBA00022603"/>
    </source>
</evidence>
<dbReference type="SMART" id="SM00729">
    <property type="entry name" value="Elp3"/>
    <property type="match status" value="1"/>
</dbReference>
<keyword evidence="3 10" id="KW-0808">Transferase</keyword>
<dbReference type="InterPro" id="IPR051198">
    <property type="entry name" value="BchE-like"/>
</dbReference>
<dbReference type="InterPro" id="IPR006158">
    <property type="entry name" value="Cobalamin-bd"/>
</dbReference>
<dbReference type="Pfam" id="PF04055">
    <property type="entry name" value="Radical_SAM"/>
    <property type="match status" value="1"/>
</dbReference>
<evidence type="ECO:0000256" key="1">
    <source>
        <dbReference type="ARBA" id="ARBA00001966"/>
    </source>
</evidence>
<dbReference type="Gene3D" id="3.80.30.20">
    <property type="entry name" value="tm_1862 like domain"/>
    <property type="match status" value="1"/>
</dbReference>
<dbReference type="SFLD" id="SFLDG01082">
    <property type="entry name" value="B12-binding_domain_containing"/>
    <property type="match status" value="1"/>
</dbReference>
<evidence type="ECO:0000256" key="7">
    <source>
        <dbReference type="ARBA" id="ARBA00023014"/>
    </source>
</evidence>
<dbReference type="InterPro" id="IPR058240">
    <property type="entry name" value="rSAM_sf"/>
</dbReference>
<dbReference type="SFLD" id="SFLDG01123">
    <property type="entry name" value="methyltransferase_(Class_B)"/>
    <property type="match status" value="1"/>
</dbReference>
<dbReference type="SFLD" id="SFLDS00029">
    <property type="entry name" value="Radical_SAM"/>
    <property type="match status" value="1"/>
</dbReference>
<dbReference type="SUPFAM" id="SSF102114">
    <property type="entry name" value="Radical SAM enzymes"/>
    <property type="match status" value="1"/>
</dbReference>
<evidence type="ECO:0000313" key="11">
    <source>
        <dbReference type="Proteomes" id="UP000034324"/>
    </source>
</evidence>
<dbReference type="InterPro" id="IPR007197">
    <property type="entry name" value="rSAM"/>
</dbReference>
<evidence type="ECO:0000313" key="10">
    <source>
        <dbReference type="EMBL" id="KKQ76320.1"/>
    </source>
</evidence>
<dbReference type="PROSITE" id="PS51918">
    <property type="entry name" value="RADICAL_SAM"/>
    <property type="match status" value="1"/>
</dbReference>
<dbReference type="CDD" id="cd01335">
    <property type="entry name" value="Radical_SAM"/>
    <property type="match status" value="1"/>
</dbReference>
<gene>
    <name evidence="10" type="ORF">US99_C0076G0003</name>
</gene>
<dbReference type="InterPro" id="IPR006638">
    <property type="entry name" value="Elp3/MiaA/NifB-like_rSAM"/>
</dbReference>
<sequence length="480" mass="54967">MAEVLLVCPPMTREEFFKRGAKFAGAVLPPLGIAYIAAMLEKYGHKVKIYDGIAEGGMIDDAVKLLNGCDIVGLSVNSSFAYRAKETAKAIKEKDKDVLVAGGSAHANTVPLDILKDHQFDLSIIGEAEITFCELAESIDKGKSIKDIKDEKIIKGMAYMDKDDRLFYTESRPLIQNLDDIPMPARHLLPMHLYKMTEARSSRQPCHSMMTARGCPFPCTFCYQDLYKKTYRTHSPKRSVDEMELLKKEYGAREIAIWDEHFTLVKGRVIEICKEIKERGLDIPWSCVSRLDGINEEMLKEMRSAGCEFIAYGVESGSERMLKVIKKLETKDAMRKGFQMTKSAGIKIRGYFMLGLYDETLEDMQQTIDFAKELDPDVVGFTLWVPFPGTTDYKRAVEDGTYSGVPYWEKHNVPEFNFLDNPIYVPKGVTKEQLMKMHRKAYRSFYLRPKYIFKQFAEIRNYDDVKRLYSGFRAIINNEN</sequence>
<dbReference type="Pfam" id="PF02310">
    <property type="entry name" value="B12-binding"/>
    <property type="match status" value="1"/>
</dbReference>
<evidence type="ECO:0000256" key="5">
    <source>
        <dbReference type="ARBA" id="ARBA00022723"/>
    </source>
</evidence>
<dbReference type="InterPro" id="IPR023404">
    <property type="entry name" value="rSAM_horseshoe"/>
</dbReference>
<evidence type="ECO:0000256" key="4">
    <source>
        <dbReference type="ARBA" id="ARBA00022691"/>
    </source>
</evidence>